<dbReference type="GO" id="GO:1904680">
    <property type="term" value="F:peptide transmembrane transporter activity"/>
    <property type="evidence" value="ECO:0007669"/>
    <property type="project" value="TreeGrafter"/>
</dbReference>
<gene>
    <name evidence="2" type="ORF">HOV93_19930</name>
</gene>
<evidence type="ECO:0000313" key="3">
    <source>
        <dbReference type="Proteomes" id="UP000551616"/>
    </source>
</evidence>
<sequence>MMRSCKQRNVTAIIMLLLVMIFIGMNAPLLAQKDEQTEEQQIPVEMTKPLVEREPYDLLTVASSKDGKPLRIKPVNAAGFRAGSSQRSGQLTIELVDIPGRTFRVAWQSVTVYQPFPQLLLEEAKENLKDKQFDLAFRYLQRLNAEYSNYPGVEQLLEELLVQNALERFQAGALDEALGMLEEAKRKFPKKSGIDKSIESVGLRLVQKEIDDRQWQSARKLIERFENVYGKEFAESIERWKADLARRSRQQLDRAKQQIEKKDYREALQATNLALAIDPSVPSGREQLAELVRRYPQVRIATLAAGEAVPPHGTLTWSGRRNKRLLYRDLTEIVGYGPEGGEYASPFGSVIRPVDRFELSIVLRDRLTPVTGFDLSRQFQDPASQKDEILAGLTPLIEKIAVREIRQVDLRLRLPHVRPESLLGFVPRKGDVSQFPIPPNGPYRQLKVKEDGQSFVPEESMSLSSSRPPSEIMLLPFETTFDAMLALESGDVHMVDRLDPATAARLSADSPEDLVVDHYRAPTMHVLVPNLNNPYLKNRDFRRGLLYGINRQEILHSRLLGGKELDGCRLVSAPIPIGVSPDDPVSYGYDLSIPPRNYEPQMSIALQKLAEIKLREEAEASNEALIPLSKLVIGHSNSEVSRQTCLAIVQYFKRLGLPCELKTVSPEVTDPAEVDVDLLYVEIQVAEPLVDVPRMFDRYIPNVHQTQYFQLALRQMGQSRNWQEVRERFWSLHRLAHDDLLILPLFQLQDHFVYRRSLGGVGYQPMTLFQQVEHWDLAPSWDVAKN</sequence>
<protein>
    <recommendedName>
        <fullName evidence="1">Solute-binding protein family 5 domain-containing protein</fullName>
    </recommendedName>
</protein>
<dbReference type="Gene3D" id="3.40.190.10">
    <property type="entry name" value="Periplasmic binding protein-like II"/>
    <property type="match status" value="1"/>
</dbReference>
<dbReference type="Gene3D" id="1.25.40.10">
    <property type="entry name" value="Tetratricopeptide repeat domain"/>
    <property type="match status" value="1"/>
</dbReference>
<dbReference type="Gene3D" id="3.10.105.10">
    <property type="entry name" value="Dipeptide-binding Protein, Domain 3"/>
    <property type="match status" value="1"/>
</dbReference>
<dbReference type="InterPro" id="IPR000914">
    <property type="entry name" value="SBP_5_dom"/>
</dbReference>
<dbReference type="PANTHER" id="PTHR30290:SF83">
    <property type="entry name" value="ABC TRANSPORTER SUBSTRATE-BINDING PROTEIN"/>
    <property type="match status" value="1"/>
</dbReference>
<organism evidence="2 3">
    <name type="scientific">Bremerella alba</name>
    <dbReference type="NCBI Taxonomy" id="980252"/>
    <lineage>
        <taxon>Bacteria</taxon>
        <taxon>Pseudomonadati</taxon>
        <taxon>Planctomycetota</taxon>
        <taxon>Planctomycetia</taxon>
        <taxon>Pirellulales</taxon>
        <taxon>Pirellulaceae</taxon>
        <taxon>Bremerella</taxon>
    </lineage>
</organism>
<dbReference type="PANTHER" id="PTHR30290">
    <property type="entry name" value="PERIPLASMIC BINDING COMPONENT OF ABC TRANSPORTER"/>
    <property type="match status" value="1"/>
</dbReference>
<dbReference type="SUPFAM" id="SSF48452">
    <property type="entry name" value="TPR-like"/>
    <property type="match status" value="1"/>
</dbReference>
<feature type="domain" description="Solute-binding protein family 5" evidence="1">
    <location>
        <begin position="440"/>
        <end position="669"/>
    </location>
</feature>
<dbReference type="GO" id="GO:0015833">
    <property type="term" value="P:peptide transport"/>
    <property type="evidence" value="ECO:0007669"/>
    <property type="project" value="TreeGrafter"/>
</dbReference>
<dbReference type="Proteomes" id="UP000551616">
    <property type="component" value="Unassembled WGS sequence"/>
</dbReference>
<proteinExistence type="predicted"/>
<keyword evidence="3" id="KW-1185">Reference proteome</keyword>
<dbReference type="SUPFAM" id="SSF53850">
    <property type="entry name" value="Periplasmic binding protein-like II"/>
    <property type="match status" value="1"/>
</dbReference>
<dbReference type="InterPro" id="IPR011990">
    <property type="entry name" value="TPR-like_helical_dom_sf"/>
</dbReference>
<dbReference type="AlphaFoldDB" id="A0A7V8V4P1"/>
<dbReference type="Pfam" id="PF00496">
    <property type="entry name" value="SBP_bac_5"/>
    <property type="match status" value="1"/>
</dbReference>
<accession>A0A7V8V4P1</accession>
<reference evidence="2 3" key="1">
    <citation type="submission" date="2020-05" db="EMBL/GenBank/DDBJ databases">
        <title>Bremerella alba sp. nov., a novel planctomycete isolated from the surface of the macroalga Fucus spiralis.</title>
        <authorList>
            <person name="Godinho O."/>
            <person name="Botelho R."/>
            <person name="Albuquerque L."/>
            <person name="Wiegand S."/>
            <person name="Da Costa M.S."/>
            <person name="Lobo-Da-Cunha A."/>
            <person name="Jogler C."/>
            <person name="Lage O.M."/>
        </authorList>
    </citation>
    <scope>NUCLEOTIDE SEQUENCE [LARGE SCALE GENOMIC DNA]</scope>
    <source>
        <strain evidence="2 3">FF15</strain>
    </source>
</reference>
<name>A0A7V8V4P1_9BACT</name>
<evidence type="ECO:0000259" key="1">
    <source>
        <dbReference type="Pfam" id="PF00496"/>
    </source>
</evidence>
<dbReference type="EMBL" id="JABRWO010000005">
    <property type="protein sequence ID" value="MBA2114826.1"/>
    <property type="molecule type" value="Genomic_DNA"/>
</dbReference>
<comment type="caution">
    <text evidence="2">The sequence shown here is derived from an EMBL/GenBank/DDBJ whole genome shotgun (WGS) entry which is preliminary data.</text>
</comment>
<dbReference type="InterPro" id="IPR039424">
    <property type="entry name" value="SBP_5"/>
</dbReference>
<evidence type="ECO:0000313" key="2">
    <source>
        <dbReference type="EMBL" id="MBA2114826.1"/>
    </source>
</evidence>